<dbReference type="Proteomes" id="UP001148662">
    <property type="component" value="Unassembled WGS sequence"/>
</dbReference>
<evidence type="ECO:0000313" key="1">
    <source>
        <dbReference type="EMBL" id="KAJ3550015.1"/>
    </source>
</evidence>
<organism evidence="1 2">
    <name type="scientific">Phlebia brevispora</name>
    <dbReference type="NCBI Taxonomy" id="194682"/>
    <lineage>
        <taxon>Eukaryota</taxon>
        <taxon>Fungi</taxon>
        <taxon>Dikarya</taxon>
        <taxon>Basidiomycota</taxon>
        <taxon>Agaricomycotina</taxon>
        <taxon>Agaricomycetes</taxon>
        <taxon>Polyporales</taxon>
        <taxon>Meruliaceae</taxon>
        <taxon>Phlebia</taxon>
    </lineage>
</organism>
<keyword evidence="2" id="KW-1185">Reference proteome</keyword>
<gene>
    <name evidence="1" type="ORF">NM688_g5121</name>
</gene>
<dbReference type="EMBL" id="JANHOG010000915">
    <property type="protein sequence ID" value="KAJ3550015.1"/>
    <property type="molecule type" value="Genomic_DNA"/>
</dbReference>
<protein>
    <submittedName>
        <fullName evidence="1">Uncharacterized protein</fullName>
    </submittedName>
</protein>
<sequence>MFGRTAIYAFFASGLLSTLVSAACPADQSIELCCITVETFGQGYYVFHDVCGYTLDNSTVMAAGCDEVPDGCSSFHGWYDACCNSTLLCQSGVDGPFGVDCTATPIE</sequence>
<proteinExistence type="predicted"/>
<reference evidence="1" key="1">
    <citation type="submission" date="2022-07" db="EMBL/GenBank/DDBJ databases">
        <title>Genome Sequence of Phlebia brevispora.</title>
        <authorList>
            <person name="Buettner E."/>
        </authorList>
    </citation>
    <scope>NUCLEOTIDE SEQUENCE</scope>
    <source>
        <strain evidence="1">MPL23</strain>
    </source>
</reference>
<comment type="caution">
    <text evidence="1">The sequence shown here is derived from an EMBL/GenBank/DDBJ whole genome shotgun (WGS) entry which is preliminary data.</text>
</comment>
<accession>A0ACC1T0F9</accession>
<evidence type="ECO:0000313" key="2">
    <source>
        <dbReference type="Proteomes" id="UP001148662"/>
    </source>
</evidence>
<name>A0ACC1T0F9_9APHY</name>